<evidence type="ECO:0000313" key="1">
    <source>
        <dbReference type="EMBL" id="EKC49131.1"/>
    </source>
</evidence>
<organism evidence="1">
    <name type="scientific">human gut metagenome</name>
    <dbReference type="NCBI Taxonomy" id="408170"/>
    <lineage>
        <taxon>unclassified sequences</taxon>
        <taxon>metagenomes</taxon>
        <taxon>organismal metagenomes</taxon>
    </lineage>
</organism>
<reference evidence="1" key="1">
    <citation type="journal article" date="2013" name="Environ. Microbiol.">
        <title>Microbiota from the distal guts of lean and obese adolescents exhibit partial functional redundancy besides clear differences in community structure.</title>
        <authorList>
            <person name="Ferrer M."/>
            <person name="Ruiz A."/>
            <person name="Lanza F."/>
            <person name="Haange S.B."/>
            <person name="Oberbach A."/>
            <person name="Till H."/>
            <person name="Bargiela R."/>
            <person name="Campoy C."/>
            <person name="Segura M.T."/>
            <person name="Richter M."/>
            <person name="von Bergen M."/>
            <person name="Seifert J."/>
            <person name="Suarez A."/>
        </authorList>
    </citation>
    <scope>NUCLEOTIDE SEQUENCE</scope>
</reference>
<comment type="caution">
    <text evidence="1">The sequence shown here is derived from an EMBL/GenBank/DDBJ whole genome shotgun (WGS) entry which is preliminary data.</text>
</comment>
<keyword evidence="1" id="KW-0808">Transferase</keyword>
<dbReference type="GO" id="GO:0008168">
    <property type="term" value="F:methyltransferase activity"/>
    <property type="evidence" value="ECO:0007669"/>
    <property type="project" value="UniProtKB-KW"/>
</dbReference>
<keyword evidence="1" id="KW-0489">Methyltransferase</keyword>
<dbReference type="AlphaFoldDB" id="K1SPE7"/>
<protein>
    <submittedName>
        <fullName evidence="1">DNA methylase</fullName>
    </submittedName>
</protein>
<dbReference type="GO" id="GO:0032259">
    <property type="term" value="P:methylation"/>
    <property type="evidence" value="ECO:0007669"/>
    <property type="project" value="UniProtKB-KW"/>
</dbReference>
<dbReference type="EMBL" id="AJWZ01010207">
    <property type="protein sequence ID" value="EKC49131.1"/>
    <property type="molecule type" value="Genomic_DNA"/>
</dbReference>
<proteinExistence type="predicted"/>
<name>K1SPE7_9ZZZZ</name>
<gene>
    <name evidence="1" type="ORF">OBE_14800</name>
</gene>
<feature type="non-terminal residue" evidence="1">
    <location>
        <position position="82"/>
    </location>
</feature>
<dbReference type="PROSITE" id="PS51257">
    <property type="entry name" value="PROKAR_LIPOPROTEIN"/>
    <property type="match status" value="1"/>
</dbReference>
<sequence>MARKYDLISELYNRTCKTVVSNPQNWQAFLASACRNYKLRYDEQLLVYAQRPDATAVLEIEQWNKIFGRWVNRGARGIAVFA</sequence>
<accession>K1SPE7</accession>